<accession>A0A9D1AMV1</accession>
<gene>
    <name evidence="2" type="ORF">IAB89_07020</name>
</gene>
<dbReference type="EMBL" id="DVGZ01000073">
    <property type="protein sequence ID" value="HIR47396.1"/>
    <property type="molecule type" value="Genomic_DNA"/>
</dbReference>
<organism evidence="2 3">
    <name type="scientific">Candidatus Caccousia avicola</name>
    <dbReference type="NCBI Taxonomy" id="2840721"/>
    <lineage>
        <taxon>Bacteria</taxon>
        <taxon>Bacillati</taxon>
        <taxon>Bacillota</taxon>
        <taxon>Clostridia</taxon>
        <taxon>Eubacteriales</taxon>
        <taxon>Oscillospiraceae</taxon>
        <taxon>Oscillospiraceae incertae sedis</taxon>
        <taxon>Candidatus Caccousia</taxon>
    </lineage>
</organism>
<reference evidence="2" key="1">
    <citation type="submission" date="2020-10" db="EMBL/GenBank/DDBJ databases">
        <authorList>
            <person name="Gilroy R."/>
        </authorList>
    </citation>
    <scope>NUCLEOTIDE SEQUENCE</scope>
    <source>
        <strain evidence="2">ChiSxjej1B13-7958</strain>
    </source>
</reference>
<feature type="domain" description="Contractile injection system tube protein N-terminal" evidence="1">
    <location>
        <begin position="83"/>
        <end position="242"/>
    </location>
</feature>
<evidence type="ECO:0000259" key="1">
    <source>
        <dbReference type="Pfam" id="PF19266"/>
    </source>
</evidence>
<sequence length="278" mass="29510">MPNFLQNQMGVLKGKLTSSDTTGALMGKANGARLIIWDSRQTGVGASAGSSAGGTGSSLSGLAAAASSVLTGGTAAAQTSSSGVQRILAVQFNPSSLALYSNSIEVQRQNAVRDEQTGEQRVHVDSAVRPWVELSVDLIFDRVNNADAFMWDKLRQGVGGAVANGINNAIKGSTPRTVQTEVEGLLAAIRNSHTRETAFAWGDFYFRGHLRDMASEYTMFSVAGRPIRARVSLRIRQEQTQTSMDSWIRDFQTAFGASPATGAANALRSAKNLINIGI</sequence>
<dbReference type="Proteomes" id="UP000824242">
    <property type="component" value="Unassembled WGS sequence"/>
</dbReference>
<dbReference type="InterPro" id="IPR045361">
    <property type="entry name" value="CIS_tube_prot_N"/>
</dbReference>
<dbReference type="AlphaFoldDB" id="A0A9D1AMV1"/>
<evidence type="ECO:0000313" key="3">
    <source>
        <dbReference type="Proteomes" id="UP000824242"/>
    </source>
</evidence>
<proteinExistence type="predicted"/>
<protein>
    <recommendedName>
        <fullName evidence="1">Contractile injection system tube protein N-terminal domain-containing protein</fullName>
    </recommendedName>
</protein>
<name>A0A9D1AMV1_9FIRM</name>
<evidence type="ECO:0000313" key="2">
    <source>
        <dbReference type="EMBL" id="HIR47396.1"/>
    </source>
</evidence>
<dbReference type="Pfam" id="PF19266">
    <property type="entry name" value="CIS_tube"/>
    <property type="match status" value="1"/>
</dbReference>
<reference evidence="2" key="2">
    <citation type="journal article" date="2021" name="PeerJ">
        <title>Extensive microbial diversity within the chicken gut microbiome revealed by metagenomics and culture.</title>
        <authorList>
            <person name="Gilroy R."/>
            <person name="Ravi A."/>
            <person name="Getino M."/>
            <person name="Pursley I."/>
            <person name="Horton D.L."/>
            <person name="Alikhan N.F."/>
            <person name="Baker D."/>
            <person name="Gharbi K."/>
            <person name="Hall N."/>
            <person name="Watson M."/>
            <person name="Adriaenssens E.M."/>
            <person name="Foster-Nyarko E."/>
            <person name="Jarju S."/>
            <person name="Secka A."/>
            <person name="Antonio M."/>
            <person name="Oren A."/>
            <person name="Chaudhuri R.R."/>
            <person name="La Ragione R."/>
            <person name="Hildebrand F."/>
            <person name="Pallen M.J."/>
        </authorList>
    </citation>
    <scope>NUCLEOTIDE SEQUENCE</scope>
    <source>
        <strain evidence="2">ChiSxjej1B13-7958</strain>
    </source>
</reference>
<comment type="caution">
    <text evidence="2">The sequence shown here is derived from an EMBL/GenBank/DDBJ whole genome shotgun (WGS) entry which is preliminary data.</text>
</comment>